<reference evidence="2 3" key="1">
    <citation type="submission" date="2016-10" db="EMBL/GenBank/DDBJ databases">
        <authorList>
            <person name="de Groot N.N."/>
        </authorList>
    </citation>
    <scope>NUCLEOTIDE SEQUENCE [LARGE SCALE GENOMIC DNA]</scope>
    <source>
        <strain evidence="2 3">MT12</strain>
    </source>
</reference>
<dbReference type="EMBL" id="FNTH01000001">
    <property type="protein sequence ID" value="SEC69072.1"/>
    <property type="molecule type" value="Genomic_DNA"/>
</dbReference>
<evidence type="ECO:0000313" key="2">
    <source>
        <dbReference type="EMBL" id="SEC69072.1"/>
    </source>
</evidence>
<evidence type="ECO:0008006" key="4">
    <source>
        <dbReference type="Google" id="ProtNLM"/>
    </source>
</evidence>
<organism evidence="2 3">
    <name type="scientific">Bradyrhizobium erythrophlei</name>
    <dbReference type="NCBI Taxonomy" id="1437360"/>
    <lineage>
        <taxon>Bacteria</taxon>
        <taxon>Pseudomonadati</taxon>
        <taxon>Pseudomonadota</taxon>
        <taxon>Alphaproteobacteria</taxon>
        <taxon>Hyphomicrobiales</taxon>
        <taxon>Nitrobacteraceae</taxon>
        <taxon>Bradyrhizobium</taxon>
    </lineage>
</organism>
<name>A0A1H4UJL3_9BRAD</name>
<evidence type="ECO:0000256" key="1">
    <source>
        <dbReference type="SAM" id="SignalP"/>
    </source>
</evidence>
<dbReference type="Proteomes" id="UP000198992">
    <property type="component" value="Unassembled WGS sequence"/>
</dbReference>
<proteinExistence type="predicted"/>
<accession>A0A1H4UJL3</accession>
<gene>
    <name evidence="2" type="ORF">SAMN05444164_2487</name>
</gene>
<feature type="chain" id="PRO_5011502228" description="Secreted protein" evidence="1">
    <location>
        <begin position="29"/>
        <end position="249"/>
    </location>
</feature>
<protein>
    <recommendedName>
        <fullName evidence="4">Secreted protein</fullName>
    </recommendedName>
</protein>
<evidence type="ECO:0000313" key="3">
    <source>
        <dbReference type="Proteomes" id="UP000198992"/>
    </source>
</evidence>
<sequence length="249" mass="27260">MMHMIFGRSLRTLGLVGLLLGSSGSPHAESVAATQMPIVVARDQKATRARLESNVLEIEKTLKEVGSPIPPEAVKSLDAAANMTDYDAVGSIQTILDRYALLSVGLNDEAWFQLIPASPSPKDRILTKGRWQTFLVKLDNGSRVTSPLEVRSGQAIDDLSQENKASRDFCTQQPHDWSKWFLMRMVGPPLMPGLMTGKEVEYFVIQLCSLDAGDRAAEFTFFLGGGQVSQGHYGSTMMVFKTIDPPASQ</sequence>
<dbReference type="AlphaFoldDB" id="A0A1H4UJL3"/>
<feature type="signal peptide" evidence="1">
    <location>
        <begin position="1"/>
        <end position="28"/>
    </location>
</feature>
<keyword evidence="1" id="KW-0732">Signal</keyword>